<dbReference type="AlphaFoldDB" id="A0A2P2QPJ5"/>
<sequence length="29" mass="3388">MLQHDNHIKELNCIGTTIVTMIQHKCKHT</sequence>
<dbReference type="EMBL" id="GGEC01088383">
    <property type="protein sequence ID" value="MBX68867.1"/>
    <property type="molecule type" value="Transcribed_RNA"/>
</dbReference>
<protein>
    <submittedName>
        <fullName evidence="1">Uncharacterized protein</fullName>
    </submittedName>
</protein>
<evidence type="ECO:0000313" key="1">
    <source>
        <dbReference type="EMBL" id="MBX68867.1"/>
    </source>
</evidence>
<reference evidence="1" key="1">
    <citation type="submission" date="2018-02" db="EMBL/GenBank/DDBJ databases">
        <title>Rhizophora mucronata_Transcriptome.</title>
        <authorList>
            <person name="Meera S.P."/>
            <person name="Sreeshan A."/>
            <person name="Augustine A."/>
        </authorList>
    </citation>
    <scope>NUCLEOTIDE SEQUENCE</scope>
    <source>
        <tissue evidence="1">Leaf</tissue>
    </source>
</reference>
<accession>A0A2P2QPJ5</accession>
<organism evidence="1">
    <name type="scientific">Rhizophora mucronata</name>
    <name type="common">Asiatic mangrove</name>
    <dbReference type="NCBI Taxonomy" id="61149"/>
    <lineage>
        <taxon>Eukaryota</taxon>
        <taxon>Viridiplantae</taxon>
        <taxon>Streptophyta</taxon>
        <taxon>Embryophyta</taxon>
        <taxon>Tracheophyta</taxon>
        <taxon>Spermatophyta</taxon>
        <taxon>Magnoliopsida</taxon>
        <taxon>eudicotyledons</taxon>
        <taxon>Gunneridae</taxon>
        <taxon>Pentapetalae</taxon>
        <taxon>rosids</taxon>
        <taxon>fabids</taxon>
        <taxon>Malpighiales</taxon>
        <taxon>Rhizophoraceae</taxon>
        <taxon>Rhizophora</taxon>
    </lineage>
</organism>
<proteinExistence type="predicted"/>
<name>A0A2P2QPJ5_RHIMU</name>